<dbReference type="RefSeq" id="WP_072675525.1">
    <property type="nucleotide sequence ID" value="NZ_FRDF01000017.1"/>
</dbReference>
<evidence type="ECO:0000256" key="1">
    <source>
        <dbReference type="SAM" id="MobiDB-lite"/>
    </source>
</evidence>
<name>A0A1M7T0G2_9SPHN</name>
<accession>A0A1M7T0G2</accession>
<dbReference type="Gene3D" id="2.40.10.220">
    <property type="entry name" value="predicted glycosyltransferase like domains"/>
    <property type="match status" value="1"/>
</dbReference>
<dbReference type="AlphaFoldDB" id="A0A1M7T0G2"/>
<dbReference type="Proteomes" id="UP000184391">
    <property type="component" value="Unassembled WGS sequence"/>
</dbReference>
<dbReference type="SUPFAM" id="SSF141371">
    <property type="entry name" value="PilZ domain-like"/>
    <property type="match status" value="2"/>
</dbReference>
<evidence type="ECO:0000313" key="3">
    <source>
        <dbReference type="EMBL" id="SHN64137.1"/>
    </source>
</evidence>
<evidence type="ECO:0000259" key="2">
    <source>
        <dbReference type="Pfam" id="PF07238"/>
    </source>
</evidence>
<feature type="domain" description="PilZ" evidence="2">
    <location>
        <begin position="21"/>
        <end position="100"/>
    </location>
</feature>
<proteinExistence type="predicted"/>
<sequence length="213" mass="23301">MDKAANSAKLHKGPDEGGADQRAAPRFTLLIRAAKLVSAQGEFVCVIRDVSETGVSVRLFHALPSCQDFELHMPAGTAYAISRVWNRDNEAGFSFAEPVDIARMINESGEYPKRGLRLGLCFPVMLTTLTQSCEAMVENLSQQGARFECDGLLAIDQTVRIEAPGVSSAMREVRAKVRWRRGQHYGVVFDDTFALGDFARLAAQLQAPALLEG</sequence>
<keyword evidence="4" id="KW-1185">Reference proteome</keyword>
<feature type="domain" description="PilZ" evidence="2">
    <location>
        <begin position="119"/>
        <end position="191"/>
    </location>
</feature>
<dbReference type="OrthoDB" id="7929489at2"/>
<dbReference type="InterPro" id="IPR009875">
    <property type="entry name" value="PilZ_domain"/>
</dbReference>
<evidence type="ECO:0000313" key="4">
    <source>
        <dbReference type="Proteomes" id="UP000184391"/>
    </source>
</evidence>
<dbReference type="Pfam" id="PF07238">
    <property type="entry name" value="PilZ"/>
    <property type="match status" value="2"/>
</dbReference>
<feature type="region of interest" description="Disordered" evidence="1">
    <location>
        <begin position="1"/>
        <end position="21"/>
    </location>
</feature>
<reference evidence="4" key="1">
    <citation type="submission" date="2016-12" db="EMBL/GenBank/DDBJ databases">
        <authorList>
            <person name="Varghese N."/>
            <person name="Submissions S."/>
        </authorList>
    </citation>
    <scope>NUCLEOTIDE SEQUENCE [LARGE SCALE GENOMIC DNA]</scope>
    <source>
        <strain evidence="4">DSM 11032</strain>
    </source>
</reference>
<gene>
    <name evidence="3" type="ORF">SAMN02745193_02687</name>
</gene>
<protein>
    <submittedName>
        <fullName evidence="3">PilZ domain-containing protein</fullName>
    </submittedName>
</protein>
<dbReference type="EMBL" id="FRDF01000017">
    <property type="protein sequence ID" value="SHN64137.1"/>
    <property type="molecule type" value="Genomic_DNA"/>
</dbReference>
<organism evidence="3 4">
    <name type="scientific">Erythrobacter sanguineus</name>
    <dbReference type="NCBI Taxonomy" id="198312"/>
    <lineage>
        <taxon>Bacteria</taxon>
        <taxon>Pseudomonadati</taxon>
        <taxon>Pseudomonadota</taxon>
        <taxon>Alphaproteobacteria</taxon>
        <taxon>Sphingomonadales</taxon>
        <taxon>Erythrobacteraceae</taxon>
        <taxon>Erythrobacter/Porphyrobacter group</taxon>
        <taxon>Erythrobacter</taxon>
    </lineage>
</organism>
<dbReference type="GO" id="GO:0035438">
    <property type="term" value="F:cyclic-di-GMP binding"/>
    <property type="evidence" value="ECO:0007669"/>
    <property type="project" value="InterPro"/>
</dbReference>